<evidence type="ECO:0000313" key="2">
    <source>
        <dbReference type="EMBL" id="EME52443.1"/>
    </source>
</evidence>
<proteinExistence type="predicted"/>
<keyword evidence="3" id="KW-1185">Reference proteome</keyword>
<protein>
    <submittedName>
        <fullName evidence="2">Short-chain dehydrogenase/reductase SDR</fullName>
    </submittedName>
</protein>
<organism evidence="2 3">
    <name type="scientific">Amycolatopsis decaplanina DSM 44594</name>
    <dbReference type="NCBI Taxonomy" id="1284240"/>
    <lineage>
        <taxon>Bacteria</taxon>
        <taxon>Bacillati</taxon>
        <taxon>Actinomycetota</taxon>
        <taxon>Actinomycetes</taxon>
        <taxon>Pseudonocardiales</taxon>
        <taxon>Pseudonocardiaceae</taxon>
        <taxon>Amycolatopsis</taxon>
    </lineage>
</organism>
<feature type="region of interest" description="Disordered" evidence="1">
    <location>
        <begin position="56"/>
        <end position="75"/>
    </location>
</feature>
<sequence length="88" mass="9889">MLAAHTESQLKAVAEEIRAEGGVAFNNGATNVPPGPMDQVTEADFDHIYAVNLRRQQPHRLGRRHLRPGRDPHQRRRTVVRVDGDMLS</sequence>
<evidence type="ECO:0000256" key="1">
    <source>
        <dbReference type="SAM" id="MobiDB-lite"/>
    </source>
</evidence>
<dbReference type="EMBL" id="AOHO01000075">
    <property type="protein sequence ID" value="EME52443.1"/>
    <property type="molecule type" value="Genomic_DNA"/>
</dbReference>
<comment type="caution">
    <text evidence="2">The sequence shown here is derived from an EMBL/GenBank/DDBJ whole genome shotgun (WGS) entry which is preliminary data.</text>
</comment>
<dbReference type="AlphaFoldDB" id="M2YUP8"/>
<gene>
    <name evidence="2" type="ORF">H074_33089</name>
</gene>
<accession>M2YUP8</accession>
<evidence type="ECO:0000313" key="3">
    <source>
        <dbReference type="Proteomes" id="UP000054226"/>
    </source>
</evidence>
<name>M2YUP8_9PSEU</name>
<reference evidence="2 3" key="1">
    <citation type="journal article" date="2013" name="Genome Announc.">
        <title>Draft Genome Sequence of Amycolatopsis decaplanina Strain DSM 44594T.</title>
        <authorList>
            <person name="Kaur N."/>
            <person name="Kumar S."/>
            <person name="Bala M."/>
            <person name="Raghava G.P."/>
            <person name="Mayilraj S."/>
        </authorList>
    </citation>
    <scope>NUCLEOTIDE SEQUENCE [LARGE SCALE GENOMIC DNA]</scope>
    <source>
        <strain evidence="2 3">DSM 44594</strain>
    </source>
</reference>
<dbReference type="PATRIC" id="fig|1284240.4.peg.6745"/>
<dbReference type="Proteomes" id="UP000054226">
    <property type="component" value="Unassembled WGS sequence"/>
</dbReference>